<dbReference type="RefSeq" id="WP_147072942.1">
    <property type="nucleotide sequence ID" value="NZ_AP021884.1"/>
</dbReference>
<dbReference type="InterPro" id="IPR013766">
    <property type="entry name" value="Thioredoxin_domain"/>
</dbReference>
<feature type="domain" description="Thioredoxin" evidence="1">
    <location>
        <begin position="27"/>
        <end position="167"/>
    </location>
</feature>
<dbReference type="AlphaFoldDB" id="A0A512L864"/>
<dbReference type="CDD" id="cd02966">
    <property type="entry name" value="TlpA_like_family"/>
    <property type="match status" value="1"/>
</dbReference>
<reference evidence="2 3" key="1">
    <citation type="submission" date="2019-07" db="EMBL/GenBank/DDBJ databases">
        <title>Whole genome shotgun sequence of Thiobacillus plumbophilus NBRC 107929.</title>
        <authorList>
            <person name="Hosoyama A."/>
            <person name="Uohara A."/>
            <person name="Ohji S."/>
            <person name="Ichikawa N."/>
        </authorList>
    </citation>
    <scope>NUCLEOTIDE SEQUENCE [LARGE SCALE GENOMIC DNA]</scope>
    <source>
        <strain evidence="2 3">NBRC 107929</strain>
    </source>
</reference>
<dbReference type="EMBL" id="BKAD01000016">
    <property type="protein sequence ID" value="GEP30666.1"/>
    <property type="molecule type" value="Genomic_DNA"/>
</dbReference>
<proteinExistence type="predicted"/>
<dbReference type="SUPFAM" id="SSF52833">
    <property type="entry name" value="Thioredoxin-like"/>
    <property type="match status" value="1"/>
</dbReference>
<dbReference type="InterPro" id="IPR036249">
    <property type="entry name" value="Thioredoxin-like_sf"/>
</dbReference>
<dbReference type="PANTHER" id="PTHR42852">
    <property type="entry name" value="THIOL:DISULFIDE INTERCHANGE PROTEIN DSBE"/>
    <property type="match status" value="1"/>
</dbReference>
<sequence length="170" mass="18918">MGNKQYHKYVLVGVVLIALAGALFLGLTQKSPAPQVTFTDLTGKKISMQSLRGKMVLVNFWATTCPGCVEEMPHIVETYKQYHDKGFEVIAVAMSYDPPSYVLQFNRQRALPFPVALDVQGDLAHQFDDVKLTPTSFLIDKDGNVVEQTIGSLDFVKLRSRLDKALIQKG</sequence>
<dbReference type="PANTHER" id="PTHR42852:SF18">
    <property type="entry name" value="CHROMOSOME UNDETERMINED SCAFFOLD_47, WHOLE GENOME SHOTGUN SEQUENCE"/>
    <property type="match status" value="1"/>
</dbReference>
<dbReference type="Pfam" id="PF08534">
    <property type="entry name" value="Redoxin"/>
    <property type="match status" value="1"/>
</dbReference>
<dbReference type="GO" id="GO:0016491">
    <property type="term" value="F:oxidoreductase activity"/>
    <property type="evidence" value="ECO:0007669"/>
    <property type="project" value="InterPro"/>
</dbReference>
<keyword evidence="3" id="KW-1185">Reference proteome</keyword>
<dbReference type="Proteomes" id="UP000321337">
    <property type="component" value="Unassembled WGS sequence"/>
</dbReference>
<evidence type="ECO:0000313" key="3">
    <source>
        <dbReference type="Proteomes" id="UP000321337"/>
    </source>
</evidence>
<accession>A0A512L864</accession>
<evidence type="ECO:0000259" key="1">
    <source>
        <dbReference type="PROSITE" id="PS51352"/>
    </source>
</evidence>
<dbReference type="Gene3D" id="3.40.30.10">
    <property type="entry name" value="Glutaredoxin"/>
    <property type="match status" value="1"/>
</dbReference>
<dbReference type="OrthoDB" id="9811352at2"/>
<name>A0A512L864_9PROT</name>
<dbReference type="PROSITE" id="PS51352">
    <property type="entry name" value="THIOREDOXIN_2"/>
    <property type="match status" value="1"/>
</dbReference>
<organism evidence="2 3">
    <name type="scientific">Sulfuriferula plumbiphila</name>
    <dbReference type="NCBI Taxonomy" id="171865"/>
    <lineage>
        <taxon>Bacteria</taxon>
        <taxon>Pseudomonadati</taxon>
        <taxon>Pseudomonadota</taxon>
        <taxon>Betaproteobacteria</taxon>
        <taxon>Nitrosomonadales</taxon>
        <taxon>Sulfuricellaceae</taxon>
        <taxon>Sulfuriferula</taxon>
    </lineage>
</organism>
<dbReference type="InterPro" id="IPR013740">
    <property type="entry name" value="Redoxin"/>
</dbReference>
<dbReference type="InterPro" id="IPR050553">
    <property type="entry name" value="Thioredoxin_ResA/DsbE_sf"/>
</dbReference>
<comment type="caution">
    <text evidence="2">The sequence shown here is derived from an EMBL/GenBank/DDBJ whole genome shotgun (WGS) entry which is preliminary data.</text>
</comment>
<gene>
    <name evidence="2" type="ORF">TPL01_18040</name>
</gene>
<protein>
    <submittedName>
        <fullName evidence="2">Thioredoxin</fullName>
    </submittedName>
</protein>
<evidence type="ECO:0000313" key="2">
    <source>
        <dbReference type="EMBL" id="GEP30666.1"/>
    </source>
</evidence>